<evidence type="ECO:0000313" key="3">
    <source>
        <dbReference type="EMBL" id="KAF0693105.1"/>
    </source>
</evidence>
<dbReference type="OrthoDB" id="71501at2759"/>
<accession>A0A485L581</accession>
<keyword evidence="1" id="KW-0175">Coiled coil</keyword>
<protein>
    <submittedName>
        <fullName evidence="4">Aste57867_15894 protein</fullName>
    </submittedName>
</protein>
<keyword evidence="5" id="KW-1185">Reference proteome</keyword>
<dbReference type="EMBL" id="CAADRA010005789">
    <property type="protein sequence ID" value="VFT92681.1"/>
    <property type="molecule type" value="Genomic_DNA"/>
</dbReference>
<evidence type="ECO:0000313" key="4">
    <source>
        <dbReference type="EMBL" id="VFT92681.1"/>
    </source>
</evidence>
<dbReference type="Proteomes" id="UP000332933">
    <property type="component" value="Unassembled WGS sequence"/>
</dbReference>
<feature type="coiled-coil region" evidence="1">
    <location>
        <begin position="46"/>
        <end position="73"/>
    </location>
</feature>
<dbReference type="EMBL" id="VJMH01005768">
    <property type="protein sequence ID" value="KAF0693105.1"/>
    <property type="molecule type" value="Genomic_DNA"/>
</dbReference>
<evidence type="ECO:0000256" key="2">
    <source>
        <dbReference type="SAM" id="MobiDB-lite"/>
    </source>
</evidence>
<proteinExistence type="predicted"/>
<sequence>MNTGGDDATKGGDSSGNEVRDDDDDSSGSSDDTIHAVPAPKINFFRQRQRKERDHLRESVTALEAQLVALQTQHAAAAALESPWRRRATLLKADNAYALLENDQLRQTLRAHIAFGHALRATTWPAPPTVSLVVDVPWRARRLSANAAQRHNAARAISWHQYTQLTRAMVAGGLVDCAVEKTSSVPKSWPGDIVVVETATCRLLAVDFEAVADTLWAVMVGGIPDVERPNFVLETFGDDVVYVDAPRRFAGLRGRNVDVIRRSKEVKRHVIVSRSILQDDVRCLDDDVAFVCNEEKWVVIDGSDGPAKTSVKFFMRSTPPQLGAARSSLEAMKEMETVVHNLMVDAIAMARGTERTVMQFL</sequence>
<organism evidence="4 5">
    <name type="scientific">Aphanomyces stellatus</name>
    <dbReference type="NCBI Taxonomy" id="120398"/>
    <lineage>
        <taxon>Eukaryota</taxon>
        <taxon>Sar</taxon>
        <taxon>Stramenopiles</taxon>
        <taxon>Oomycota</taxon>
        <taxon>Saprolegniomycetes</taxon>
        <taxon>Saprolegniales</taxon>
        <taxon>Verrucalvaceae</taxon>
        <taxon>Aphanomyces</taxon>
    </lineage>
</organism>
<name>A0A485L581_9STRA</name>
<reference evidence="4 5" key="1">
    <citation type="submission" date="2019-03" db="EMBL/GenBank/DDBJ databases">
        <authorList>
            <person name="Gaulin E."/>
            <person name="Dumas B."/>
        </authorList>
    </citation>
    <scope>NUCLEOTIDE SEQUENCE [LARGE SCALE GENOMIC DNA]</scope>
    <source>
        <strain evidence="4">CBS 568.67</strain>
    </source>
</reference>
<dbReference type="AlphaFoldDB" id="A0A485L581"/>
<feature type="region of interest" description="Disordered" evidence="2">
    <location>
        <begin position="1"/>
        <end position="40"/>
    </location>
</feature>
<evidence type="ECO:0000256" key="1">
    <source>
        <dbReference type="SAM" id="Coils"/>
    </source>
</evidence>
<gene>
    <name evidence="4" type="primary">Aste57867_15894</name>
    <name evidence="3" type="ORF">As57867_015838</name>
    <name evidence="4" type="ORF">ASTE57867_15894</name>
</gene>
<evidence type="ECO:0000313" key="5">
    <source>
        <dbReference type="Proteomes" id="UP000332933"/>
    </source>
</evidence>
<reference evidence="3" key="2">
    <citation type="submission" date="2019-06" db="EMBL/GenBank/DDBJ databases">
        <title>Genomics analysis of Aphanomyces spp. identifies a new class of oomycete effector associated with host adaptation.</title>
        <authorList>
            <person name="Gaulin E."/>
        </authorList>
    </citation>
    <scope>NUCLEOTIDE SEQUENCE</scope>
    <source>
        <strain evidence="3">CBS 578.67</strain>
    </source>
</reference>